<evidence type="ECO:0000313" key="4">
    <source>
        <dbReference type="Proteomes" id="UP001301769"/>
    </source>
</evidence>
<proteinExistence type="predicted"/>
<comment type="caution">
    <text evidence="3">The sequence shown here is derived from an EMBL/GenBank/DDBJ whole genome shotgun (WGS) entry which is preliminary data.</text>
</comment>
<keyword evidence="4" id="KW-1185">Reference proteome</keyword>
<dbReference type="EMBL" id="MU858223">
    <property type="protein sequence ID" value="KAK4208908.1"/>
    <property type="molecule type" value="Genomic_DNA"/>
</dbReference>
<feature type="compositionally biased region" description="Basic and acidic residues" evidence="1">
    <location>
        <begin position="133"/>
        <end position="168"/>
    </location>
</feature>
<reference evidence="3" key="1">
    <citation type="journal article" date="2023" name="Mol. Phylogenet. Evol.">
        <title>Genome-scale phylogeny and comparative genomics of the fungal order Sordariales.</title>
        <authorList>
            <person name="Hensen N."/>
            <person name="Bonometti L."/>
            <person name="Westerberg I."/>
            <person name="Brannstrom I.O."/>
            <person name="Guillou S."/>
            <person name="Cros-Aarteil S."/>
            <person name="Calhoun S."/>
            <person name="Haridas S."/>
            <person name="Kuo A."/>
            <person name="Mondo S."/>
            <person name="Pangilinan J."/>
            <person name="Riley R."/>
            <person name="LaButti K."/>
            <person name="Andreopoulos B."/>
            <person name="Lipzen A."/>
            <person name="Chen C."/>
            <person name="Yan M."/>
            <person name="Daum C."/>
            <person name="Ng V."/>
            <person name="Clum A."/>
            <person name="Steindorff A."/>
            <person name="Ohm R.A."/>
            <person name="Martin F."/>
            <person name="Silar P."/>
            <person name="Natvig D.O."/>
            <person name="Lalanne C."/>
            <person name="Gautier V."/>
            <person name="Ament-Velasquez S.L."/>
            <person name="Kruys A."/>
            <person name="Hutchinson M.I."/>
            <person name="Powell A.J."/>
            <person name="Barry K."/>
            <person name="Miller A.N."/>
            <person name="Grigoriev I.V."/>
            <person name="Debuchy R."/>
            <person name="Gladieux P."/>
            <person name="Hiltunen Thoren M."/>
            <person name="Johannesson H."/>
        </authorList>
    </citation>
    <scope>NUCLEOTIDE SEQUENCE</scope>
    <source>
        <strain evidence="3">PSN293</strain>
    </source>
</reference>
<dbReference type="AlphaFoldDB" id="A0AAN6XXT6"/>
<gene>
    <name evidence="3" type="ORF">QBC37DRAFT_378586</name>
</gene>
<reference evidence="3" key="2">
    <citation type="submission" date="2023-05" db="EMBL/GenBank/DDBJ databases">
        <authorList>
            <consortium name="Lawrence Berkeley National Laboratory"/>
            <person name="Steindorff A."/>
            <person name="Hensen N."/>
            <person name="Bonometti L."/>
            <person name="Westerberg I."/>
            <person name="Brannstrom I.O."/>
            <person name="Guillou S."/>
            <person name="Cros-Aarteil S."/>
            <person name="Calhoun S."/>
            <person name="Haridas S."/>
            <person name="Kuo A."/>
            <person name="Mondo S."/>
            <person name="Pangilinan J."/>
            <person name="Riley R."/>
            <person name="Labutti K."/>
            <person name="Andreopoulos B."/>
            <person name="Lipzen A."/>
            <person name="Chen C."/>
            <person name="Yanf M."/>
            <person name="Daum C."/>
            <person name="Ng V."/>
            <person name="Clum A."/>
            <person name="Ohm R."/>
            <person name="Martin F."/>
            <person name="Silar P."/>
            <person name="Natvig D."/>
            <person name="Lalanne C."/>
            <person name="Gautier V."/>
            <person name="Ament-Velasquez S.L."/>
            <person name="Kruys A."/>
            <person name="Hutchinson M.I."/>
            <person name="Powell A.J."/>
            <person name="Barry K."/>
            <person name="Miller A.N."/>
            <person name="Grigoriev I.V."/>
            <person name="Debuchy R."/>
            <person name="Gladieux P."/>
            <person name="Thoren M.H."/>
            <person name="Johannesson H."/>
        </authorList>
    </citation>
    <scope>NUCLEOTIDE SEQUENCE</scope>
    <source>
        <strain evidence="3">PSN293</strain>
    </source>
</reference>
<feature type="transmembrane region" description="Helical" evidence="2">
    <location>
        <begin position="66"/>
        <end position="88"/>
    </location>
</feature>
<sequence>MPPISIPPQQQPTTTISPRNLMNHIQTLLPRKGRGSGTGIGTGSSKDKSGEALLAWLAKVGLSTTGFILILVFSFVGLLSIGVVVEIWRRRRKAKFIKERQEALAGSWAPKPTPPAPHDDVHLPDSESPGIVDNKHDTDDKHNTDDKHFTDDKHITGDKESTKDKEQG</sequence>
<dbReference type="Proteomes" id="UP001301769">
    <property type="component" value="Unassembled WGS sequence"/>
</dbReference>
<name>A0AAN6XXT6_9PEZI</name>
<keyword evidence="2" id="KW-0812">Transmembrane</keyword>
<keyword evidence="2" id="KW-1133">Transmembrane helix</keyword>
<keyword evidence="2" id="KW-0472">Membrane</keyword>
<accession>A0AAN6XXT6</accession>
<feature type="region of interest" description="Disordered" evidence="1">
    <location>
        <begin position="100"/>
        <end position="168"/>
    </location>
</feature>
<evidence type="ECO:0000256" key="1">
    <source>
        <dbReference type="SAM" id="MobiDB-lite"/>
    </source>
</evidence>
<organism evidence="3 4">
    <name type="scientific">Rhypophila decipiens</name>
    <dbReference type="NCBI Taxonomy" id="261697"/>
    <lineage>
        <taxon>Eukaryota</taxon>
        <taxon>Fungi</taxon>
        <taxon>Dikarya</taxon>
        <taxon>Ascomycota</taxon>
        <taxon>Pezizomycotina</taxon>
        <taxon>Sordariomycetes</taxon>
        <taxon>Sordariomycetidae</taxon>
        <taxon>Sordariales</taxon>
        <taxon>Naviculisporaceae</taxon>
        <taxon>Rhypophila</taxon>
    </lineage>
</organism>
<evidence type="ECO:0000313" key="3">
    <source>
        <dbReference type="EMBL" id="KAK4208908.1"/>
    </source>
</evidence>
<protein>
    <submittedName>
        <fullName evidence="3">Uncharacterized protein</fullName>
    </submittedName>
</protein>
<evidence type="ECO:0000256" key="2">
    <source>
        <dbReference type="SAM" id="Phobius"/>
    </source>
</evidence>